<dbReference type="InterPro" id="IPR029063">
    <property type="entry name" value="SAM-dependent_MTases_sf"/>
</dbReference>
<keyword evidence="2" id="KW-1185">Reference proteome</keyword>
<dbReference type="GO" id="GO:0032259">
    <property type="term" value="P:methylation"/>
    <property type="evidence" value="ECO:0007669"/>
    <property type="project" value="UniProtKB-KW"/>
</dbReference>
<evidence type="ECO:0000313" key="2">
    <source>
        <dbReference type="Proteomes" id="UP001175228"/>
    </source>
</evidence>
<organism evidence="1 2">
    <name type="scientific">Armillaria luteobubalina</name>
    <dbReference type="NCBI Taxonomy" id="153913"/>
    <lineage>
        <taxon>Eukaryota</taxon>
        <taxon>Fungi</taxon>
        <taxon>Dikarya</taxon>
        <taxon>Basidiomycota</taxon>
        <taxon>Agaricomycotina</taxon>
        <taxon>Agaricomycetes</taxon>
        <taxon>Agaricomycetidae</taxon>
        <taxon>Agaricales</taxon>
        <taxon>Marasmiineae</taxon>
        <taxon>Physalacriaceae</taxon>
        <taxon>Armillaria</taxon>
    </lineage>
</organism>
<reference evidence="1" key="1">
    <citation type="submission" date="2023-06" db="EMBL/GenBank/DDBJ databases">
        <authorList>
            <consortium name="Lawrence Berkeley National Laboratory"/>
            <person name="Ahrendt S."/>
            <person name="Sahu N."/>
            <person name="Indic B."/>
            <person name="Wong-Bajracharya J."/>
            <person name="Merenyi Z."/>
            <person name="Ke H.-M."/>
            <person name="Monk M."/>
            <person name="Kocsube S."/>
            <person name="Drula E."/>
            <person name="Lipzen A."/>
            <person name="Balint B."/>
            <person name="Henrissat B."/>
            <person name="Andreopoulos B."/>
            <person name="Martin F.M."/>
            <person name="Harder C.B."/>
            <person name="Rigling D."/>
            <person name="Ford K.L."/>
            <person name="Foster G.D."/>
            <person name="Pangilinan J."/>
            <person name="Papanicolaou A."/>
            <person name="Barry K."/>
            <person name="LaButti K."/>
            <person name="Viragh M."/>
            <person name="Koriabine M."/>
            <person name="Yan M."/>
            <person name="Riley R."/>
            <person name="Champramary S."/>
            <person name="Plett K.L."/>
            <person name="Tsai I.J."/>
            <person name="Slot J."/>
            <person name="Sipos G."/>
            <person name="Plett J."/>
            <person name="Nagy L.G."/>
            <person name="Grigoriev I.V."/>
        </authorList>
    </citation>
    <scope>NUCLEOTIDE SEQUENCE</scope>
    <source>
        <strain evidence="1">HWK02</strain>
    </source>
</reference>
<gene>
    <name evidence="1" type="ORF">EDD18DRAFT_1155357</name>
</gene>
<accession>A0AA39QBZ9</accession>
<sequence>MAQIENPCRVLDIGAGSGAWAIQAAQMFPQAEVVAADIRPLPVRPFPSNVTFQELDIINPGAVEPGSFDVVHIRLLLYHIPEKRISIVLENATQLLKPNGWLLIEEPGKHLGHEASKGPTMVTFEKMYMEMLHSKGLDPVIGEHLEEHLQRLDSFSDINVTCVPLTLTTDQERAGLTSETRSLSNALRITIERVATGTIGEDMKSAGLTPEMQKAWAEERRDPAFHTTHDFWFICARRKDK</sequence>
<dbReference type="Proteomes" id="UP001175228">
    <property type="component" value="Unassembled WGS sequence"/>
</dbReference>
<dbReference type="Gene3D" id="3.40.50.150">
    <property type="entry name" value="Vaccinia Virus protein VP39"/>
    <property type="match status" value="1"/>
</dbReference>
<dbReference type="GO" id="GO:0008168">
    <property type="term" value="F:methyltransferase activity"/>
    <property type="evidence" value="ECO:0007669"/>
    <property type="project" value="UniProtKB-KW"/>
</dbReference>
<dbReference type="Pfam" id="PF13489">
    <property type="entry name" value="Methyltransf_23"/>
    <property type="match status" value="1"/>
</dbReference>
<proteinExistence type="predicted"/>
<dbReference type="EMBL" id="JAUEPU010000010">
    <property type="protein sequence ID" value="KAK0499086.1"/>
    <property type="molecule type" value="Genomic_DNA"/>
</dbReference>
<keyword evidence="1" id="KW-0808">Transferase</keyword>
<keyword evidence="1" id="KW-0489">Methyltransferase</keyword>
<dbReference type="AlphaFoldDB" id="A0AA39QBZ9"/>
<name>A0AA39QBZ9_9AGAR</name>
<comment type="caution">
    <text evidence="1">The sequence shown here is derived from an EMBL/GenBank/DDBJ whole genome shotgun (WGS) entry which is preliminary data.</text>
</comment>
<dbReference type="PANTHER" id="PTHR43591">
    <property type="entry name" value="METHYLTRANSFERASE"/>
    <property type="match status" value="1"/>
</dbReference>
<dbReference type="CDD" id="cd02440">
    <property type="entry name" value="AdoMet_MTases"/>
    <property type="match status" value="1"/>
</dbReference>
<dbReference type="SUPFAM" id="SSF53335">
    <property type="entry name" value="S-adenosyl-L-methionine-dependent methyltransferases"/>
    <property type="match status" value="1"/>
</dbReference>
<protein>
    <submittedName>
        <fullName evidence="1">S-adenosyl-L-methionine-dependent methyltransferase</fullName>
    </submittedName>
</protein>
<dbReference type="PANTHER" id="PTHR43591:SF110">
    <property type="entry name" value="RHODANESE DOMAIN-CONTAINING PROTEIN"/>
    <property type="match status" value="1"/>
</dbReference>
<evidence type="ECO:0000313" key="1">
    <source>
        <dbReference type="EMBL" id="KAK0499086.1"/>
    </source>
</evidence>